<gene>
    <name evidence="1" type="ORF">BB560_003177</name>
</gene>
<dbReference type="Proteomes" id="UP000245609">
    <property type="component" value="Unassembled WGS sequence"/>
</dbReference>
<feature type="non-terminal residue" evidence="1">
    <location>
        <position position="1"/>
    </location>
</feature>
<keyword evidence="2" id="KW-1185">Reference proteome</keyword>
<evidence type="ECO:0000313" key="2">
    <source>
        <dbReference type="Proteomes" id="UP000245609"/>
    </source>
</evidence>
<reference evidence="1 2" key="1">
    <citation type="journal article" date="2018" name="MBio">
        <title>Comparative Genomics Reveals the Core Gene Toolbox for the Fungus-Insect Symbiosis.</title>
        <authorList>
            <person name="Wang Y."/>
            <person name="Stata M."/>
            <person name="Wang W."/>
            <person name="Stajich J.E."/>
            <person name="White M.M."/>
            <person name="Moncalvo J.M."/>
        </authorList>
    </citation>
    <scope>NUCLEOTIDE SEQUENCE [LARGE SCALE GENOMIC DNA]</scope>
    <source>
        <strain evidence="1 2">SC-DP-2</strain>
    </source>
</reference>
<dbReference type="STRING" id="133381.A0A2T9ZCT2"/>
<organism evidence="1 2">
    <name type="scientific">Smittium megazygosporum</name>
    <dbReference type="NCBI Taxonomy" id="133381"/>
    <lineage>
        <taxon>Eukaryota</taxon>
        <taxon>Fungi</taxon>
        <taxon>Fungi incertae sedis</taxon>
        <taxon>Zoopagomycota</taxon>
        <taxon>Kickxellomycotina</taxon>
        <taxon>Harpellomycetes</taxon>
        <taxon>Harpellales</taxon>
        <taxon>Legeriomycetaceae</taxon>
        <taxon>Smittium</taxon>
    </lineage>
</organism>
<protein>
    <submittedName>
        <fullName evidence="1">Uncharacterized protein</fullName>
    </submittedName>
</protein>
<dbReference type="EMBL" id="MBFS01000491">
    <property type="protein sequence ID" value="PVV02372.1"/>
    <property type="molecule type" value="Genomic_DNA"/>
</dbReference>
<dbReference type="AlphaFoldDB" id="A0A2T9ZCT2"/>
<comment type="caution">
    <text evidence="1">The sequence shown here is derived from an EMBL/GenBank/DDBJ whole genome shotgun (WGS) entry which is preliminary data.</text>
</comment>
<name>A0A2T9ZCT2_9FUNG</name>
<accession>A0A2T9ZCT2</accession>
<dbReference type="OrthoDB" id="26491at2759"/>
<proteinExistence type="predicted"/>
<evidence type="ECO:0000313" key="1">
    <source>
        <dbReference type="EMBL" id="PVV02372.1"/>
    </source>
</evidence>
<sequence length="230" mass="25478">IVQMMIVDGLNVPSTYADDFIKAEKTFMYQKVFDPVSNKIKPLEDISSEHFDDDLSHTGSCLDDSTAIKLASGFIDPITHLSFDSPIPAYTPKNKNSFIALEFPQSLSRTDLVMKKETLDIANNNITISASKSLVSGFKSTSSKSPYFRTTLKKDIKFSLSANSPFSIDKSFQSISNSELTPNVTLVKSAKRKVSADFGLNTTIKISPSSQRVKQDPLKKISPDFFIKKT</sequence>